<dbReference type="PANTHER" id="PTHR44019">
    <property type="entry name" value="WD REPEAT-CONTAINING PROTEIN 55"/>
    <property type="match status" value="1"/>
</dbReference>
<feature type="repeat" description="WD" evidence="3">
    <location>
        <begin position="182"/>
        <end position="215"/>
    </location>
</feature>
<accession>A0ABY2GPJ4</accession>
<evidence type="ECO:0000313" key="6">
    <source>
        <dbReference type="Proteomes" id="UP001642720"/>
    </source>
</evidence>
<feature type="compositionally biased region" description="Basic and acidic residues" evidence="4">
    <location>
        <begin position="11"/>
        <end position="27"/>
    </location>
</feature>
<feature type="repeat" description="WD" evidence="3">
    <location>
        <begin position="149"/>
        <end position="172"/>
    </location>
</feature>
<dbReference type="PANTHER" id="PTHR44019:SF8">
    <property type="entry name" value="POC1 CENTRIOLAR PROTEIN HOMOLOG"/>
    <property type="match status" value="1"/>
</dbReference>
<evidence type="ECO:0000313" key="5">
    <source>
        <dbReference type="EMBL" id="TFA97660.1"/>
    </source>
</evidence>
<feature type="region of interest" description="Disordered" evidence="4">
    <location>
        <begin position="217"/>
        <end position="247"/>
    </location>
</feature>
<dbReference type="SMART" id="SM00320">
    <property type="entry name" value="WD40"/>
    <property type="match status" value="3"/>
</dbReference>
<proteinExistence type="predicted"/>
<dbReference type="EMBL" id="PPTA01000029">
    <property type="protein sequence ID" value="TFA97660.1"/>
    <property type="molecule type" value="Genomic_DNA"/>
</dbReference>
<dbReference type="InterPro" id="IPR001680">
    <property type="entry name" value="WD40_rpt"/>
</dbReference>
<feature type="region of interest" description="Disordered" evidence="4">
    <location>
        <begin position="1"/>
        <end position="27"/>
    </location>
</feature>
<evidence type="ECO:0000256" key="4">
    <source>
        <dbReference type="SAM" id="MobiDB-lite"/>
    </source>
</evidence>
<dbReference type="GeneID" id="300582113"/>
<dbReference type="InterPro" id="IPR015943">
    <property type="entry name" value="WD40/YVTN_repeat-like_dom_sf"/>
</dbReference>
<organism evidence="5 6">
    <name type="scientific">Trichoderma ghanense</name>
    <dbReference type="NCBI Taxonomy" id="65468"/>
    <lineage>
        <taxon>Eukaryota</taxon>
        <taxon>Fungi</taxon>
        <taxon>Dikarya</taxon>
        <taxon>Ascomycota</taxon>
        <taxon>Pezizomycotina</taxon>
        <taxon>Sordariomycetes</taxon>
        <taxon>Hypocreomycetidae</taxon>
        <taxon>Hypocreales</taxon>
        <taxon>Hypocreaceae</taxon>
        <taxon>Trichoderma</taxon>
    </lineage>
</organism>
<dbReference type="SUPFAM" id="SSF50978">
    <property type="entry name" value="WD40 repeat-like"/>
    <property type="match status" value="1"/>
</dbReference>
<dbReference type="InterPro" id="IPR050505">
    <property type="entry name" value="WDR55/POC1"/>
</dbReference>
<dbReference type="Proteomes" id="UP001642720">
    <property type="component" value="Unassembled WGS sequence"/>
</dbReference>
<evidence type="ECO:0000256" key="3">
    <source>
        <dbReference type="PROSITE-ProRule" id="PRU00221"/>
    </source>
</evidence>
<dbReference type="RefSeq" id="XP_073553862.1">
    <property type="nucleotide sequence ID" value="XM_073707663.1"/>
</dbReference>
<evidence type="ECO:0000256" key="2">
    <source>
        <dbReference type="ARBA" id="ARBA00022737"/>
    </source>
</evidence>
<dbReference type="InterPro" id="IPR036322">
    <property type="entry name" value="WD40_repeat_dom_sf"/>
</dbReference>
<feature type="compositionally biased region" description="Basic and acidic residues" evidence="4">
    <location>
        <begin position="236"/>
        <end position="247"/>
    </location>
</feature>
<reference evidence="5 6" key="1">
    <citation type="submission" date="2018-01" db="EMBL/GenBank/DDBJ databases">
        <title>Genome characterization of the sugarcane-associated fungus Trichoderma ghanense CCMA-1212 and their application in lignocelulose bioconversion.</title>
        <authorList>
            <person name="Steindorff A.S."/>
            <person name="Mendes T.D."/>
            <person name="Vilela E.S.D."/>
            <person name="Rodrigues D.S."/>
            <person name="Formighieri E.F."/>
            <person name="Melo I.S."/>
            <person name="Favaro L.C.L."/>
        </authorList>
    </citation>
    <scope>NUCLEOTIDE SEQUENCE [LARGE SCALE GENOMIC DNA]</scope>
    <source>
        <strain evidence="5 6">CCMA-1212</strain>
    </source>
</reference>
<comment type="caution">
    <text evidence="5">The sequence shown here is derived from an EMBL/GenBank/DDBJ whole genome shotgun (WGS) entry which is preliminary data.</text>
</comment>
<keyword evidence="2" id="KW-0677">Repeat</keyword>
<keyword evidence="1 3" id="KW-0853">WD repeat</keyword>
<evidence type="ECO:0000256" key="1">
    <source>
        <dbReference type="ARBA" id="ARBA00022574"/>
    </source>
</evidence>
<dbReference type="PROSITE" id="PS50294">
    <property type="entry name" value="WD_REPEATS_REGION"/>
    <property type="match status" value="1"/>
</dbReference>
<protein>
    <submittedName>
        <fullName evidence="5">Uncharacterized protein</fullName>
    </submittedName>
</protein>
<dbReference type="Gene3D" id="2.130.10.10">
    <property type="entry name" value="YVTN repeat-like/Quinoprotein amine dehydrogenase"/>
    <property type="match status" value="1"/>
</dbReference>
<dbReference type="PROSITE" id="PS50082">
    <property type="entry name" value="WD_REPEATS_2"/>
    <property type="match status" value="2"/>
</dbReference>
<name>A0ABY2GPJ4_9HYPO</name>
<sequence length="247" mass="27899">MEQRSTNAGKPGERRGKKPEQSPEVDGQRKYRTELLVAFELCIRLMRPVRFDAFSKDRYTLAGFRGNCDRICVSPDGRTFAAAYIQQHYHGKQPTHIQLPKIWDVATHHGLLSQWQIVGRSGKVLAHSHGTGPSNQLADIELPCRQTSAVSYTPDDGYIAAASDDGCVRFWNREATEIRLLLRAHETGIRSMAFSEDGRLETVSSDETVRVWSYRMQEGTEGRGGNQLDMQEDVDSSERFDTPRRVG</sequence>
<gene>
    <name evidence="5" type="ORF">CCMA1212_010627</name>
</gene>
<dbReference type="Pfam" id="PF00400">
    <property type="entry name" value="WD40"/>
    <property type="match status" value="2"/>
</dbReference>
<keyword evidence="6" id="KW-1185">Reference proteome</keyword>